<dbReference type="HOGENOM" id="CLU_1988314_0_0_0"/>
<accession>A4A034</accession>
<evidence type="ECO:0000259" key="2">
    <source>
        <dbReference type="PROSITE" id="PS50894"/>
    </source>
</evidence>
<dbReference type="Pfam" id="PF01627">
    <property type="entry name" value="Hpt"/>
    <property type="match status" value="1"/>
</dbReference>
<gene>
    <name evidence="3" type="ORF">DSM3645_05924</name>
</gene>
<dbReference type="OrthoDB" id="9814716at2"/>
<evidence type="ECO:0000313" key="4">
    <source>
        <dbReference type="Proteomes" id="UP000004358"/>
    </source>
</evidence>
<feature type="modified residue" description="Phosphohistidine" evidence="1">
    <location>
        <position position="71"/>
    </location>
</feature>
<feature type="domain" description="HPt" evidence="2">
    <location>
        <begin position="32"/>
        <end position="125"/>
    </location>
</feature>
<dbReference type="eggNOG" id="COG2198">
    <property type="taxonomic scope" value="Bacteria"/>
</dbReference>
<dbReference type="GO" id="GO:0000160">
    <property type="term" value="P:phosphorelay signal transduction system"/>
    <property type="evidence" value="ECO:0007669"/>
    <property type="project" value="InterPro"/>
</dbReference>
<comment type="caution">
    <text evidence="3">The sequence shown here is derived from an EMBL/GenBank/DDBJ whole genome shotgun (WGS) entry which is preliminary data.</text>
</comment>
<dbReference type="InterPro" id="IPR008207">
    <property type="entry name" value="Sig_transdc_His_kin_Hpt_dom"/>
</dbReference>
<sequence>MGERGKGATKAQQECEMSIQSISKPLYSELGDDPDLAEIVEMFVDEMPDRIESMLNCVDKNDWEGLGRIAHQLKGAAGSYGFGQITPYAAQLEHDCRSQAGDQAMIASCRELAGICRRIRSGAPS</sequence>
<dbReference type="Gene3D" id="1.20.120.160">
    <property type="entry name" value="HPT domain"/>
    <property type="match status" value="1"/>
</dbReference>
<evidence type="ECO:0000256" key="1">
    <source>
        <dbReference type="PROSITE-ProRule" id="PRU00110"/>
    </source>
</evidence>
<reference evidence="3 4" key="1">
    <citation type="submission" date="2006-02" db="EMBL/GenBank/DDBJ databases">
        <authorList>
            <person name="Amann R."/>
            <person name="Ferriera S."/>
            <person name="Johnson J."/>
            <person name="Kravitz S."/>
            <person name="Halpern A."/>
            <person name="Remington K."/>
            <person name="Beeson K."/>
            <person name="Tran B."/>
            <person name="Rogers Y.-H."/>
            <person name="Friedman R."/>
            <person name="Venter J.C."/>
        </authorList>
    </citation>
    <scope>NUCLEOTIDE SEQUENCE [LARGE SCALE GENOMIC DNA]</scope>
    <source>
        <strain evidence="3 4">DSM 3645</strain>
    </source>
</reference>
<protein>
    <recommendedName>
        <fullName evidence="2">HPt domain-containing protein</fullName>
    </recommendedName>
</protein>
<dbReference type="STRING" id="314230.DSM3645_05924"/>
<dbReference type="EMBL" id="AANZ01000027">
    <property type="protein sequence ID" value="EAQ77815.1"/>
    <property type="molecule type" value="Genomic_DNA"/>
</dbReference>
<evidence type="ECO:0000313" key="3">
    <source>
        <dbReference type="EMBL" id="EAQ77815.1"/>
    </source>
</evidence>
<dbReference type="AlphaFoldDB" id="A4A034"/>
<dbReference type="CDD" id="cd00088">
    <property type="entry name" value="HPT"/>
    <property type="match status" value="1"/>
</dbReference>
<organism evidence="3 4">
    <name type="scientific">Blastopirellula marina DSM 3645</name>
    <dbReference type="NCBI Taxonomy" id="314230"/>
    <lineage>
        <taxon>Bacteria</taxon>
        <taxon>Pseudomonadati</taxon>
        <taxon>Planctomycetota</taxon>
        <taxon>Planctomycetia</taxon>
        <taxon>Pirellulales</taxon>
        <taxon>Pirellulaceae</taxon>
        <taxon>Blastopirellula</taxon>
    </lineage>
</organism>
<proteinExistence type="predicted"/>
<name>A4A034_9BACT</name>
<dbReference type="SUPFAM" id="SSF47226">
    <property type="entry name" value="Histidine-containing phosphotransfer domain, HPT domain"/>
    <property type="match status" value="1"/>
</dbReference>
<dbReference type="PROSITE" id="PS50894">
    <property type="entry name" value="HPT"/>
    <property type="match status" value="1"/>
</dbReference>
<dbReference type="Proteomes" id="UP000004358">
    <property type="component" value="Unassembled WGS sequence"/>
</dbReference>
<keyword evidence="1" id="KW-0597">Phosphoprotein</keyword>
<dbReference type="GO" id="GO:0004672">
    <property type="term" value="F:protein kinase activity"/>
    <property type="evidence" value="ECO:0007669"/>
    <property type="project" value="UniProtKB-ARBA"/>
</dbReference>
<dbReference type="InterPro" id="IPR036641">
    <property type="entry name" value="HPT_dom_sf"/>
</dbReference>